<dbReference type="RefSeq" id="XP_008881433.1">
    <property type="nucleotide sequence ID" value="XM_008883211.1"/>
</dbReference>
<dbReference type="GeneID" id="20092273"/>
<protein>
    <submittedName>
        <fullName evidence="1">Uncharacterized protein</fullName>
    </submittedName>
</protein>
<reference evidence="1" key="1">
    <citation type="submission" date="2013-12" db="EMBL/GenBank/DDBJ databases">
        <title>The Genome Sequence of Aphanomyces invadans NJM9701.</title>
        <authorList>
            <consortium name="The Broad Institute Genomics Platform"/>
            <person name="Russ C."/>
            <person name="Tyler B."/>
            <person name="van West P."/>
            <person name="Dieguez-Uribeondo J."/>
            <person name="Young S.K."/>
            <person name="Zeng Q."/>
            <person name="Gargeya S."/>
            <person name="Fitzgerald M."/>
            <person name="Abouelleil A."/>
            <person name="Alvarado L."/>
            <person name="Chapman S.B."/>
            <person name="Gainer-Dewar J."/>
            <person name="Goldberg J."/>
            <person name="Griggs A."/>
            <person name="Gujja S."/>
            <person name="Hansen M."/>
            <person name="Howarth C."/>
            <person name="Imamovic A."/>
            <person name="Ireland A."/>
            <person name="Larimer J."/>
            <person name="McCowan C."/>
            <person name="Murphy C."/>
            <person name="Pearson M."/>
            <person name="Poon T.W."/>
            <person name="Priest M."/>
            <person name="Roberts A."/>
            <person name="Saif S."/>
            <person name="Shea T."/>
            <person name="Sykes S."/>
            <person name="Wortman J."/>
            <person name="Nusbaum C."/>
            <person name="Birren B."/>
        </authorList>
    </citation>
    <scope>NUCLEOTIDE SEQUENCE [LARGE SCALE GENOMIC DNA]</scope>
    <source>
        <strain evidence="1">NJM9701</strain>
    </source>
</reference>
<dbReference type="VEuPathDB" id="FungiDB:H310_15223"/>
<proteinExistence type="predicted"/>
<dbReference type="AlphaFoldDB" id="A0A024T7W0"/>
<evidence type="ECO:0000313" key="1">
    <source>
        <dbReference type="EMBL" id="ETV89934.1"/>
    </source>
</evidence>
<dbReference type="EMBL" id="KI914181">
    <property type="protein sequence ID" value="ETV89934.1"/>
    <property type="molecule type" value="Genomic_DNA"/>
</dbReference>
<organism evidence="1">
    <name type="scientific">Aphanomyces invadans</name>
    <dbReference type="NCBI Taxonomy" id="157072"/>
    <lineage>
        <taxon>Eukaryota</taxon>
        <taxon>Sar</taxon>
        <taxon>Stramenopiles</taxon>
        <taxon>Oomycota</taxon>
        <taxon>Saprolegniomycetes</taxon>
        <taxon>Saprolegniales</taxon>
        <taxon>Verrucalvaceae</taxon>
        <taxon>Aphanomyces</taxon>
    </lineage>
</organism>
<sequence>MGLIRDGGCSVYFDPVKLAAPLHVEELVTFDSTRLLLWFDDALSDWENSDLGQAMISSATTGPFAANFSAMIKARKYTPHDFYPLRRFDFIAHQETHISSEDFHDCSQLIQD</sequence>
<accession>A0A024T7W0</accession>
<name>A0A024T7W0_9STRA</name>
<gene>
    <name evidence="1" type="ORF">H310_15223</name>
</gene>